<evidence type="ECO:0000313" key="2">
    <source>
        <dbReference type="Proteomes" id="UP000183898"/>
    </source>
</evidence>
<reference evidence="1 2" key="1">
    <citation type="submission" date="2016-10" db="EMBL/GenBank/DDBJ databases">
        <authorList>
            <person name="de Groot N.N."/>
        </authorList>
    </citation>
    <scope>NUCLEOTIDE SEQUENCE [LARGE SCALE GENOMIC DNA]</scope>
    <source>
        <strain evidence="1 2">Nl18</strain>
    </source>
</reference>
<gene>
    <name evidence="1" type="ORF">SAMN05216404_1173</name>
</gene>
<proteinExistence type="predicted"/>
<dbReference type="EMBL" id="FOCT01000017">
    <property type="protein sequence ID" value="SEO30557.1"/>
    <property type="molecule type" value="Genomic_DNA"/>
</dbReference>
<name>A0A1H8NLV3_9PROT</name>
<accession>A0A1H8NLV3</accession>
<dbReference type="Proteomes" id="UP000183898">
    <property type="component" value="Unassembled WGS sequence"/>
</dbReference>
<sequence>MGIDSSTYLHAFIIDKNHSFVSDVGTLGGATSIASAVNDSGQLVGASQAGSFFVQGTLSSLKGL</sequence>
<protein>
    <submittedName>
        <fullName evidence="1">Uncharacterized protein</fullName>
    </submittedName>
</protein>
<organism evidence="1 2">
    <name type="scientific">Nitrosospira multiformis</name>
    <dbReference type="NCBI Taxonomy" id="1231"/>
    <lineage>
        <taxon>Bacteria</taxon>
        <taxon>Pseudomonadati</taxon>
        <taxon>Pseudomonadota</taxon>
        <taxon>Betaproteobacteria</taxon>
        <taxon>Nitrosomonadales</taxon>
        <taxon>Nitrosomonadaceae</taxon>
        <taxon>Nitrosospira</taxon>
    </lineage>
</organism>
<evidence type="ECO:0000313" key="1">
    <source>
        <dbReference type="EMBL" id="SEO30557.1"/>
    </source>
</evidence>
<dbReference type="AlphaFoldDB" id="A0A1H8NLV3"/>